<keyword evidence="1" id="KW-0472">Membrane</keyword>
<dbReference type="PANTHER" id="PTHR46560">
    <property type="entry name" value="CYPHER, ISOFORM B"/>
    <property type="match status" value="1"/>
</dbReference>
<keyword evidence="2" id="KW-0732">Signal</keyword>
<evidence type="ECO:0000259" key="3">
    <source>
        <dbReference type="PROSITE" id="PS51034"/>
    </source>
</evidence>
<organism evidence="4 5">
    <name type="scientific">Panagrolaimus davidi</name>
    <dbReference type="NCBI Taxonomy" id="227884"/>
    <lineage>
        <taxon>Eukaryota</taxon>
        <taxon>Metazoa</taxon>
        <taxon>Ecdysozoa</taxon>
        <taxon>Nematoda</taxon>
        <taxon>Chromadorea</taxon>
        <taxon>Rhabditida</taxon>
        <taxon>Tylenchina</taxon>
        <taxon>Panagrolaimomorpha</taxon>
        <taxon>Panagrolaimoidea</taxon>
        <taxon>Panagrolaimidae</taxon>
        <taxon>Panagrolaimus</taxon>
    </lineage>
</organism>
<dbReference type="Proteomes" id="UP000887578">
    <property type="component" value="Unplaced"/>
</dbReference>
<protein>
    <submittedName>
        <fullName evidence="5">ZP domain-containing protein</fullName>
    </submittedName>
</protein>
<dbReference type="AlphaFoldDB" id="A0A914PV25"/>
<keyword evidence="4" id="KW-1185">Reference proteome</keyword>
<feature type="signal peptide" evidence="2">
    <location>
        <begin position="1"/>
        <end position="23"/>
    </location>
</feature>
<evidence type="ECO:0000313" key="5">
    <source>
        <dbReference type="WBParaSite" id="PDA_v2.g18690.t1"/>
    </source>
</evidence>
<sequence>MIRINLLLIFILVFDGPPLLIFASRLLDTSVSCDQDNFILSVNFDSTFRGIVYSEEGFPNCVYVNGSMLPQKSYTLKIPLDGCETRRNGEGNLENAIVVQDNVAFLQSTDKKYLLTCIPSSSTVDERRDSMITVDFGGVTIDNRFTTTEIISATLPPNALMPTPNLKYNVEIRAGHGIDAKPLTNPLNIGDPISYIVRLEKPVADSQIGRCWAKDDAKSNLELSDDRGCTVQPRGRIWTNFEKSETSNEVIFINKIKAWAFPSSNEVNIFCNLRVCMSRSCSFTNCSEPNDGKSRQRRHFDHPISDLAEVRTISMQLRFRRDDSRTASPSFPISTLDTDTDSAVCLSLIHLALITACIFAFLILISLILFFIIPSKVSKNFRNYKFCC</sequence>
<dbReference type="WBParaSite" id="PDA_v2.g18690.t1">
    <property type="protein sequence ID" value="PDA_v2.g18690.t1"/>
    <property type="gene ID" value="PDA_v2.g18690"/>
</dbReference>
<evidence type="ECO:0000256" key="1">
    <source>
        <dbReference type="SAM" id="Phobius"/>
    </source>
</evidence>
<dbReference type="InterPro" id="IPR001507">
    <property type="entry name" value="ZP_dom"/>
</dbReference>
<dbReference type="PROSITE" id="PS51034">
    <property type="entry name" value="ZP_2"/>
    <property type="match status" value="1"/>
</dbReference>
<dbReference type="SMART" id="SM00241">
    <property type="entry name" value="ZP"/>
    <property type="match status" value="1"/>
</dbReference>
<keyword evidence="1" id="KW-1133">Transmembrane helix</keyword>
<proteinExistence type="predicted"/>
<evidence type="ECO:0000313" key="4">
    <source>
        <dbReference type="Proteomes" id="UP000887578"/>
    </source>
</evidence>
<name>A0A914PV25_9BILA</name>
<feature type="chain" id="PRO_5036903284" evidence="2">
    <location>
        <begin position="24"/>
        <end position="388"/>
    </location>
</feature>
<feature type="transmembrane region" description="Helical" evidence="1">
    <location>
        <begin position="348"/>
        <end position="373"/>
    </location>
</feature>
<reference evidence="5" key="1">
    <citation type="submission" date="2022-11" db="UniProtKB">
        <authorList>
            <consortium name="WormBaseParasite"/>
        </authorList>
    </citation>
    <scope>IDENTIFICATION</scope>
</reference>
<dbReference type="PANTHER" id="PTHR46560:SF5">
    <property type="entry name" value="CYPHER, ISOFORM B"/>
    <property type="match status" value="1"/>
</dbReference>
<evidence type="ECO:0000256" key="2">
    <source>
        <dbReference type="SAM" id="SignalP"/>
    </source>
</evidence>
<keyword evidence="1" id="KW-0812">Transmembrane</keyword>
<accession>A0A914PV25</accession>
<feature type="domain" description="ZP" evidence="3">
    <location>
        <begin position="32"/>
        <end position="293"/>
    </location>
</feature>